<dbReference type="OrthoDB" id="3539798at2759"/>
<feature type="chain" id="PRO_5025637130" description="AA1-like domain-containing protein" evidence="5">
    <location>
        <begin position="23"/>
        <end position="181"/>
    </location>
</feature>
<evidence type="ECO:0000256" key="5">
    <source>
        <dbReference type="SAM" id="SignalP"/>
    </source>
</evidence>
<evidence type="ECO:0000256" key="1">
    <source>
        <dbReference type="ARBA" id="ARBA00004613"/>
    </source>
</evidence>
<evidence type="ECO:0000259" key="6">
    <source>
        <dbReference type="Pfam" id="PF16541"/>
    </source>
</evidence>
<evidence type="ECO:0000256" key="3">
    <source>
        <dbReference type="ARBA" id="ARBA00022729"/>
    </source>
</evidence>
<evidence type="ECO:0000313" key="8">
    <source>
        <dbReference type="Proteomes" id="UP000799324"/>
    </source>
</evidence>
<feature type="signal peptide" evidence="5">
    <location>
        <begin position="1"/>
        <end position="22"/>
    </location>
</feature>
<protein>
    <recommendedName>
        <fullName evidence="6">AA1-like domain-containing protein</fullName>
    </recommendedName>
</protein>
<dbReference type="Proteomes" id="UP000799324">
    <property type="component" value="Unassembled WGS sequence"/>
</dbReference>
<gene>
    <name evidence="7" type="ORF">K491DRAFT_753913</name>
</gene>
<dbReference type="Pfam" id="PF16541">
    <property type="entry name" value="AltA1"/>
    <property type="match status" value="1"/>
</dbReference>
<evidence type="ECO:0000313" key="7">
    <source>
        <dbReference type="EMBL" id="KAF2661269.1"/>
    </source>
</evidence>
<keyword evidence="2" id="KW-0964">Secreted</keyword>
<dbReference type="GO" id="GO:0005576">
    <property type="term" value="C:extracellular region"/>
    <property type="evidence" value="ECO:0007669"/>
    <property type="project" value="UniProtKB-SubCell"/>
</dbReference>
<proteinExistence type="predicted"/>
<reference evidence="7" key="1">
    <citation type="journal article" date="2020" name="Stud. Mycol.">
        <title>101 Dothideomycetes genomes: a test case for predicting lifestyles and emergence of pathogens.</title>
        <authorList>
            <person name="Haridas S."/>
            <person name="Albert R."/>
            <person name="Binder M."/>
            <person name="Bloem J."/>
            <person name="Labutti K."/>
            <person name="Salamov A."/>
            <person name="Andreopoulos B."/>
            <person name="Baker S."/>
            <person name="Barry K."/>
            <person name="Bills G."/>
            <person name="Bluhm B."/>
            <person name="Cannon C."/>
            <person name="Castanera R."/>
            <person name="Culley D."/>
            <person name="Daum C."/>
            <person name="Ezra D."/>
            <person name="Gonzalez J."/>
            <person name="Henrissat B."/>
            <person name="Kuo A."/>
            <person name="Liang C."/>
            <person name="Lipzen A."/>
            <person name="Lutzoni F."/>
            <person name="Magnuson J."/>
            <person name="Mondo S."/>
            <person name="Nolan M."/>
            <person name="Ohm R."/>
            <person name="Pangilinan J."/>
            <person name="Park H.-J."/>
            <person name="Ramirez L."/>
            <person name="Alfaro M."/>
            <person name="Sun H."/>
            <person name="Tritt A."/>
            <person name="Yoshinaga Y."/>
            <person name="Zwiers L.-H."/>
            <person name="Turgeon B."/>
            <person name="Goodwin S."/>
            <person name="Spatafora J."/>
            <person name="Crous P."/>
            <person name="Grigoriev I."/>
        </authorList>
    </citation>
    <scope>NUCLEOTIDE SEQUENCE</scope>
    <source>
        <strain evidence="7">CBS 122681</strain>
    </source>
</reference>
<sequence length="181" mass="19470">MPTPKLLLATLTSLATLATTTALPQPHHLTTRDTSLTLSDITYTSSEVYSTPAHLATYGGYISFNLSNPSISYITPCSARGVHLQDFFYGEITYTCDKPADTTAGVDAAATFTFSRPDNTFTVNQTWDSDGAIEAARGSGKVDLNCETTVWQNPNWTMGQLYSTTDVTCDTATLVIDASSD</sequence>
<comment type="subcellular location">
    <subcellularLocation>
        <location evidence="1">Secreted</location>
    </subcellularLocation>
</comment>
<accession>A0A6A6TMG9</accession>
<dbReference type="EMBL" id="MU004294">
    <property type="protein sequence ID" value="KAF2661269.1"/>
    <property type="molecule type" value="Genomic_DNA"/>
</dbReference>
<dbReference type="AlphaFoldDB" id="A0A6A6TMG9"/>
<keyword evidence="4" id="KW-1015">Disulfide bond</keyword>
<keyword evidence="8" id="KW-1185">Reference proteome</keyword>
<evidence type="ECO:0000256" key="2">
    <source>
        <dbReference type="ARBA" id="ARBA00022525"/>
    </source>
</evidence>
<dbReference type="InterPro" id="IPR032382">
    <property type="entry name" value="AltA1"/>
</dbReference>
<organism evidence="7 8">
    <name type="scientific">Lophiostoma macrostomum CBS 122681</name>
    <dbReference type="NCBI Taxonomy" id="1314788"/>
    <lineage>
        <taxon>Eukaryota</taxon>
        <taxon>Fungi</taxon>
        <taxon>Dikarya</taxon>
        <taxon>Ascomycota</taxon>
        <taxon>Pezizomycotina</taxon>
        <taxon>Dothideomycetes</taxon>
        <taxon>Pleosporomycetidae</taxon>
        <taxon>Pleosporales</taxon>
        <taxon>Lophiostomataceae</taxon>
        <taxon>Lophiostoma</taxon>
    </lineage>
</organism>
<feature type="domain" description="AA1-like" evidence="6">
    <location>
        <begin position="49"/>
        <end position="169"/>
    </location>
</feature>
<evidence type="ECO:0000256" key="4">
    <source>
        <dbReference type="ARBA" id="ARBA00023157"/>
    </source>
</evidence>
<keyword evidence="3 5" id="KW-0732">Signal</keyword>
<name>A0A6A6TMG9_9PLEO</name>